<dbReference type="Proteomes" id="UP000225706">
    <property type="component" value="Unassembled WGS sequence"/>
</dbReference>
<feature type="non-terminal residue" evidence="2">
    <location>
        <position position="225"/>
    </location>
</feature>
<keyword evidence="3" id="KW-1185">Reference proteome</keyword>
<feature type="region of interest" description="Disordered" evidence="1">
    <location>
        <begin position="124"/>
        <end position="144"/>
    </location>
</feature>
<reference evidence="3" key="1">
    <citation type="journal article" date="2017" name="bioRxiv">
        <title>Comparative analysis of the genomes of Stylophora pistillata and Acropora digitifera provides evidence for extensive differences between species of corals.</title>
        <authorList>
            <person name="Voolstra C.R."/>
            <person name="Li Y."/>
            <person name="Liew Y.J."/>
            <person name="Baumgarten S."/>
            <person name="Zoccola D."/>
            <person name="Flot J.-F."/>
            <person name="Tambutte S."/>
            <person name="Allemand D."/>
            <person name="Aranda M."/>
        </authorList>
    </citation>
    <scope>NUCLEOTIDE SEQUENCE [LARGE SCALE GENOMIC DNA]</scope>
</reference>
<sequence length="225" mass="25256">MLPKGYELRDEHVNVGYELLENLVDCGTQILEELIGIPKQVHANPGVVMGRGCQALAATTGLALDTMLNNGELTKSVERAIKSKVRGIYIHIQLINEVVQELVRNGLGTKKEAKKLEKVISNAINQNPQDFEPDDDEEKEDRGEFKWEIKNPKESPKVVRGPFGKIYKDPTQKLGHKDIYWSKDRAGHGNSAFKIFRKHGDELRHFADVDVEGNIISKHKGPIGQ</sequence>
<accession>A0A2B4Q1B8</accession>
<protein>
    <submittedName>
        <fullName evidence="2">Uncharacterized protein</fullName>
    </submittedName>
</protein>
<evidence type="ECO:0000313" key="3">
    <source>
        <dbReference type="Proteomes" id="UP000225706"/>
    </source>
</evidence>
<name>A0A2B4Q1B8_STYPI</name>
<gene>
    <name evidence="2" type="ORF">AWC38_SpisGene25720</name>
</gene>
<evidence type="ECO:0000256" key="1">
    <source>
        <dbReference type="SAM" id="MobiDB-lite"/>
    </source>
</evidence>
<organism evidence="2 3">
    <name type="scientific">Stylophora pistillata</name>
    <name type="common">Smooth cauliflower coral</name>
    <dbReference type="NCBI Taxonomy" id="50429"/>
    <lineage>
        <taxon>Eukaryota</taxon>
        <taxon>Metazoa</taxon>
        <taxon>Cnidaria</taxon>
        <taxon>Anthozoa</taxon>
        <taxon>Hexacorallia</taxon>
        <taxon>Scleractinia</taxon>
        <taxon>Astrocoeniina</taxon>
        <taxon>Pocilloporidae</taxon>
        <taxon>Stylophora</taxon>
    </lineage>
</organism>
<dbReference type="EMBL" id="LSMT01005415">
    <property type="protein sequence ID" value="PFW97864.1"/>
    <property type="molecule type" value="Genomic_DNA"/>
</dbReference>
<proteinExistence type="predicted"/>
<comment type="caution">
    <text evidence="2">The sequence shown here is derived from an EMBL/GenBank/DDBJ whole genome shotgun (WGS) entry which is preliminary data.</text>
</comment>
<dbReference type="AlphaFoldDB" id="A0A2B4Q1B8"/>
<evidence type="ECO:0000313" key="2">
    <source>
        <dbReference type="EMBL" id="PFW97864.1"/>
    </source>
</evidence>